<comment type="cofactor">
    <cofactor evidence="1">
        <name>pyridoxal 5'-phosphate</name>
        <dbReference type="ChEBI" id="CHEBI:597326"/>
    </cofactor>
</comment>
<evidence type="ECO:0000313" key="6">
    <source>
        <dbReference type="Proteomes" id="UP000042054"/>
    </source>
</evidence>
<dbReference type="EC" id="4.1.99.1" evidence="5"/>
<dbReference type="PANTHER" id="PTHR32325:SF4">
    <property type="entry name" value="TRYPTOPHANASE"/>
    <property type="match status" value="1"/>
</dbReference>
<evidence type="ECO:0000256" key="2">
    <source>
        <dbReference type="ARBA" id="ARBA00009721"/>
    </source>
</evidence>
<accession>A0A0U1HW68</accession>
<dbReference type="Proteomes" id="UP000042054">
    <property type="component" value="Unassembled WGS sequence"/>
</dbReference>
<dbReference type="Gene3D" id="3.90.1150.10">
    <property type="entry name" value="Aspartate Aminotransferase, domain 1"/>
    <property type="match status" value="1"/>
</dbReference>
<gene>
    <name evidence="5" type="primary">tnaA_1</name>
    <name evidence="5" type="ORF">ERS008555_03235</name>
</gene>
<comment type="similarity">
    <text evidence="2">Belongs to the beta-eliminating lyase family.</text>
</comment>
<evidence type="ECO:0000256" key="3">
    <source>
        <dbReference type="ARBA" id="ARBA00022898"/>
    </source>
</evidence>
<dbReference type="AlphaFoldDB" id="A0A0U1HW68"/>
<evidence type="ECO:0000256" key="1">
    <source>
        <dbReference type="ARBA" id="ARBA00001933"/>
    </source>
</evidence>
<dbReference type="EMBL" id="CTKE01000018">
    <property type="protein sequence ID" value="CQI94657.1"/>
    <property type="molecule type" value="Genomic_DNA"/>
</dbReference>
<feature type="domain" description="Aromatic amino acid beta-eliminating lyase/threonine aldolase" evidence="4">
    <location>
        <begin position="5"/>
        <end position="115"/>
    </location>
</feature>
<sequence length="150" mass="16712">MGRIEDFLTYRIGQVESLGERLRAGGIPIQYPTGGHAVFVDATILLPHIPAEQFPAPALNNALYLEAGIRSVEIGSLLLGRDPQTGKQKPSPLELLRLTIPRRVYTNDHMDYIADALISLKSRAEEIKGLTFTYEPPVLRHFVARLKPIE</sequence>
<dbReference type="Pfam" id="PF01212">
    <property type="entry name" value="Beta_elim_lyase"/>
    <property type="match status" value="1"/>
</dbReference>
<evidence type="ECO:0000259" key="4">
    <source>
        <dbReference type="Pfam" id="PF01212"/>
    </source>
</evidence>
<keyword evidence="5" id="KW-0456">Lyase</keyword>
<evidence type="ECO:0000313" key="5">
    <source>
        <dbReference type="EMBL" id="CQI94657.1"/>
    </source>
</evidence>
<protein>
    <submittedName>
        <fullName evidence="5">Tryptophanase</fullName>
        <ecNumber evidence="5">4.1.99.1</ecNumber>
    </submittedName>
</protein>
<dbReference type="GO" id="GO:0009034">
    <property type="term" value="F:tryptophanase activity"/>
    <property type="evidence" value="ECO:0007669"/>
    <property type="project" value="UniProtKB-EC"/>
</dbReference>
<organism evidence="5 6">
    <name type="scientific">Yersinia rohdei</name>
    <dbReference type="NCBI Taxonomy" id="29485"/>
    <lineage>
        <taxon>Bacteria</taxon>
        <taxon>Pseudomonadati</taxon>
        <taxon>Pseudomonadota</taxon>
        <taxon>Gammaproteobacteria</taxon>
        <taxon>Enterobacterales</taxon>
        <taxon>Yersiniaceae</taxon>
        <taxon>Yersinia</taxon>
    </lineage>
</organism>
<keyword evidence="3" id="KW-0663">Pyridoxal phosphate</keyword>
<name>A0A0U1HW68_YERRO</name>
<dbReference type="PANTHER" id="PTHR32325">
    <property type="entry name" value="BETA-ELIMINATING LYASE-LIKE PROTEIN-RELATED"/>
    <property type="match status" value="1"/>
</dbReference>
<dbReference type="InterPro" id="IPR015424">
    <property type="entry name" value="PyrdxlP-dep_Trfase"/>
</dbReference>
<dbReference type="InterPro" id="IPR001597">
    <property type="entry name" value="ArAA_b-elim_lyase/Thr_aldolase"/>
</dbReference>
<proteinExistence type="inferred from homology"/>
<reference evidence="5 6" key="1">
    <citation type="submission" date="2015-03" db="EMBL/GenBank/DDBJ databases">
        <authorList>
            <person name="Murphy D."/>
        </authorList>
    </citation>
    <scope>NUCLEOTIDE SEQUENCE [LARGE SCALE GENOMIC DNA]</scope>
    <source>
        <strain evidence="5 6">68/02</strain>
    </source>
</reference>
<dbReference type="SUPFAM" id="SSF53383">
    <property type="entry name" value="PLP-dependent transferases"/>
    <property type="match status" value="1"/>
</dbReference>
<dbReference type="InterPro" id="IPR015422">
    <property type="entry name" value="PyrdxlP-dep_Trfase_small"/>
</dbReference>